<evidence type="ECO:0000313" key="2">
    <source>
        <dbReference type="Proteomes" id="UP001380822"/>
    </source>
</evidence>
<name>A0ABU7ZSM2_9HYPH</name>
<keyword evidence="2" id="KW-1185">Reference proteome</keyword>
<dbReference type="InterPro" id="IPR019596">
    <property type="entry name" value="Phage_Mu_GpM_tail_tub"/>
</dbReference>
<gene>
    <name evidence="1" type="ORF">V6L76_17320</name>
</gene>
<protein>
    <submittedName>
        <fullName evidence="1">Phage tail tube protein</fullName>
    </submittedName>
</protein>
<dbReference type="Pfam" id="PF10618">
    <property type="entry name" value="Tail_tube"/>
    <property type="match status" value="1"/>
</dbReference>
<reference evidence="1 2" key="1">
    <citation type="submission" date="2024-02" db="EMBL/GenBank/DDBJ databases">
        <title>A new putative Pannonibacter species isolated from two cases of bloodstream infections in paediatric patients.</title>
        <authorList>
            <person name="Castellana S."/>
            <person name="De Laurentiis V."/>
            <person name="Grassi M."/>
            <person name="De Leonardis F."/>
            <person name="Mosca A."/>
            <person name="De Carlo C."/>
            <person name="Sparapano E."/>
            <person name="Ronga L."/>
            <person name="Santacroce L."/>
            <person name="Chironna M."/>
            <person name="De Robertis A."/>
            <person name="Bianco A."/>
            <person name="Del Sambro L."/>
            <person name="Capozzi L."/>
            <person name="Parisi A."/>
        </authorList>
    </citation>
    <scope>NUCLEOTIDE SEQUENCE [LARGE SCALE GENOMIC DNA]</scope>
    <source>
        <strain evidence="1 2">Pt2</strain>
    </source>
</reference>
<dbReference type="RefSeq" id="WP_334252420.1">
    <property type="nucleotide sequence ID" value="NZ_JBAKBE010000011.1"/>
</dbReference>
<dbReference type="EMBL" id="JBAKBE010000011">
    <property type="protein sequence ID" value="MEH0098026.1"/>
    <property type="molecule type" value="Genomic_DNA"/>
</dbReference>
<proteinExistence type="predicted"/>
<sequence>MAQVLGVVQIFWRGEEIPVETGATYRPAGLTQAPVSYGRRSGYAQTFAQGECTATTNLERGQSLDALLARGEGELQVICDTGQTWVHADAFLSGEMPTVTGGEGGKIPLTWAFGEGEEIRA</sequence>
<dbReference type="Proteomes" id="UP001380822">
    <property type="component" value="Unassembled WGS sequence"/>
</dbReference>
<comment type="caution">
    <text evidence="1">The sequence shown here is derived from an EMBL/GenBank/DDBJ whole genome shotgun (WGS) entry which is preliminary data.</text>
</comment>
<evidence type="ECO:0000313" key="1">
    <source>
        <dbReference type="EMBL" id="MEH0098026.1"/>
    </source>
</evidence>
<organism evidence="1 2">
    <name type="scientific">Pannonibacter anstelovis</name>
    <dbReference type="NCBI Taxonomy" id="3121537"/>
    <lineage>
        <taxon>Bacteria</taxon>
        <taxon>Pseudomonadati</taxon>
        <taxon>Pseudomonadota</taxon>
        <taxon>Alphaproteobacteria</taxon>
        <taxon>Hyphomicrobiales</taxon>
        <taxon>Stappiaceae</taxon>
        <taxon>Pannonibacter</taxon>
    </lineage>
</organism>
<accession>A0ABU7ZSM2</accession>